<dbReference type="AlphaFoldDB" id="X1LXH8"/>
<gene>
    <name evidence="1" type="ORF">S06H3_17428</name>
</gene>
<accession>X1LXH8</accession>
<proteinExistence type="predicted"/>
<reference evidence="1" key="1">
    <citation type="journal article" date="2014" name="Front. Microbiol.">
        <title>High frequency of phylogenetically diverse reductive dehalogenase-homologous genes in deep subseafloor sedimentary metagenomes.</title>
        <authorList>
            <person name="Kawai M."/>
            <person name="Futagami T."/>
            <person name="Toyoda A."/>
            <person name="Takaki Y."/>
            <person name="Nishi S."/>
            <person name="Hori S."/>
            <person name="Arai W."/>
            <person name="Tsubouchi T."/>
            <person name="Morono Y."/>
            <person name="Uchiyama I."/>
            <person name="Ito T."/>
            <person name="Fujiyama A."/>
            <person name="Inagaki F."/>
            <person name="Takami H."/>
        </authorList>
    </citation>
    <scope>NUCLEOTIDE SEQUENCE</scope>
    <source>
        <strain evidence="1">Expedition CK06-06</strain>
    </source>
</reference>
<protein>
    <submittedName>
        <fullName evidence="1">Uncharacterized protein</fullName>
    </submittedName>
</protein>
<feature type="non-terminal residue" evidence="1">
    <location>
        <position position="340"/>
    </location>
</feature>
<sequence>GRGYDFTGVELLSMPANPFDTNFLLNGGVFEFITDFTASSSSDISRVADTRDGHSVSATQIYEGIDVSLTYPWVIFVLYVNISTYYFTRWLKNHEGISTIRIEADSGWINTSDFRCYQDGILLSIYEDGEGGAYVKPTSTTLTKMFVGGAGTGAAACDFALFNFETSKFIINCDESAGLISYDASGNGNHGTISLGGSAESSFHIESSEVESVQNEVGYNPGVPFFNTSDVIIFPISDGEYTVYAKFLLRSPIYGRYLFSQSTVPRVYVKNSTSFEYVSANEVFLDSEEIIVTFTGHSKDLYIGGKYNGSLNFESILSEFILFPILTTTIVNSSPSTSPC</sequence>
<dbReference type="EMBL" id="BARV01008705">
    <property type="protein sequence ID" value="GAI07135.1"/>
    <property type="molecule type" value="Genomic_DNA"/>
</dbReference>
<evidence type="ECO:0000313" key="1">
    <source>
        <dbReference type="EMBL" id="GAI07135.1"/>
    </source>
</evidence>
<feature type="non-terminal residue" evidence="1">
    <location>
        <position position="1"/>
    </location>
</feature>
<comment type="caution">
    <text evidence="1">The sequence shown here is derived from an EMBL/GenBank/DDBJ whole genome shotgun (WGS) entry which is preliminary data.</text>
</comment>
<organism evidence="1">
    <name type="scientific">marine sediment metagenome</name>
    <dbReference type="NCBI Taxonomy" id="412755"/>
    <lineage>
        <taxon>unclassified sequences</taxon>
        <taxon>metagenomes</taxon>
        <taxon>ecological metagenomes</taxon>
    </lineage>
</organism>
<name>X1LXH8_9ZZZZ</name>